<organism evidence="2 3">
    <name type="scientific">Candidatus Fimenecus excrementigallinarum</name>
    <dbReference type="NCBI Taxonomy" id="2840816"/>
    <lineage>
        <taxon>Bacteria</taxon>
        <taxon>Bacillati</taxon>
        <taxon>Bacillota</taxon>
        <taxon>Clostridia</taxon>
        <taxon>Candidatus Fimenecus</taxon>
    </lineage>
</organism>
<dbReference type="PANTHER" id="PTHR37423">
    <property type="entry name" value="SOLUBLE LYTIC MUREIN TRANSGLYCOSYLASE-RELATED"/>
    <property type="match status" value="1"/>
</dbReference>
<dbReference type="Proteomes" id="UP000824071">
    <property type="component" value="Unassembled WGS sequence"/>
</dbReference>
<reference evidence="2" key="2">
    <citation type="journal article" date="2021" name="PeerJ">
        <title>Extensive microbial diversity within the chicken gut microbiome revealed by metagenomics and culture.</title>
        <authorList>
            <person name="Gilroy R."/>
            <person name="Ravi A."/>
            <person name="Getino M."/>
            <person name="Pursley I."/>
            <person name="Horton D.L."/>
            <person name="Alikhan N.F."/>
            <person name="Baker D."/>
            <person name="Gharbi K."/>
            <person name="Hall N."/>
            <person name="Watson M."/>
            <person name="Adriaenssens E.M."/>
            <person name="Foster-Nyarko E."/>
            <person name="Jarju S."/>
            <person name="Secka A."/>
            <person name="Antonio M."/>
            <person name="Oren A."/>
            <person name="Chaudhuri R.R."/>
            <person name="La Ragione R."/>
            <person name="Hildebrand F."/>
            <person name="Pallen M.J."/>
        </authorList>
    </citation>
    <scope>NUCLEOTIDE SEQUENCE</scope>
    <source>
        <strain evidence="2">ChiGjej1B1-19959</strain>
    </source>
</reference>
<dbReference type="SUPFAM" id="SSF53955">
    <property type="entry name" value="Lysozyme-like"/>
    <property type="match status" value="1"/>
</dbReference>
<dbReference type="InterPro" id="IPR023346">
    <property type="entry name" value="Lysozyme-like_dom_sf"/>
</dbReference>
<feature type="domain" description="Transglycosylase SLT" evidence="1">
    <location>
        <begin position="48"/>
        <end position="154"/>
    </location>
</feature>
<evidence type="ECO:0000313" key="3">
    <source>
        <dbReference type="Proteomes" id="UP000824071"/>
    </source>
</evidence>
<comment type="caution">
    <text evidence="2">The sequence shown here is derived from an EMBL/GenBank/DDBJ whole genome shotgun (WGS) entry which is preliminary data.</text>
</comment>
<accession>A0A9D1LE08</accession>
<gene>
    <name evidence="2" type="ORF">IAC53_01235</name>
</gene>
<dbReference type="EMBL" id="DVMW01000011">
    <property type="protein sequence ID" value="HIU35217.1"/>
    <property type="molecule type" value="Genomic_DNA"/>
</dbReference>
<dbReference type="CDD" id="cd16896">
    <property type="entry name" value="LT_Slt70-like"/>
    <property type="match status" value="1"/>
</dbReference>
<dbReference type="Gene3D" id="1.10.530.10">
    <property type="match status" value="1"/>
</dbReference>
<evidence type="ECO:0000259" key="1">
    <source>
        <dbReference type="Pfam" id="PF01464"/>
    </source>
</evidence>
<dbReference type="Pfam" id="PF01464">
    <property type="entry name" value="SLT"/>
    <property type="match status" value="1"/>
</dbReference>
<evidence type="ECO:0000313" key="2">
    <source>
        <dbReference type="EMBL" id="HIU35217.1"/>
    </source>
</evidence>
<proteinExistence type="predicted"/>
<name>A0A9D1LE08_9FIRM</name>
<dbReference type="AlphaFoldDB" id="A0A9D1LE08"/>
<protein>
    <submittedName>
        <fullName evidence="2">Lytic transglycosylase domain-containing protein</fullName>
    </submittedName>
</protein>
<dbReference type="PANTHER" id="PTHR37423:SF2">
    <property type="entry name" value="MEMBRANE-BOUND LYTIC MUREIN TRANSGLYCOSYLASE C"/>
    <property type="match status" value="1"/>
</dbReference>
<dbReference type="InterPro" id="IPR008258">
    <property type="entry name" value="Transglycosylase_SLT_dom_1"/>
</dbReference>
<sequence length="198" mass="21693">MRRAVKRPGRRGRRWAALLLAAGLLFAAGLGTYAALRAAFPLAYRAEIEQAADDSGIDRALLYAVAHTESGFDPSAVSEAGALGLTQITPETFSWLQTKTGETLPKEALFEPDVAAKYTAVFLRLLLDEFDGDTATAAAAYHAGRGQVNRWLADGRYSADGTHLDTIPSRATAHYVRKVRRAVRIYEVLYEKELLNHD</sequence>
<reference evidence="2" key="1">
    <citation type="submission" date="2020-10" db="EMBL/GenBank/DDBJ databases">
        <authorList>
            <person name="Gilroy R."/>
        </authorList>
    </citation>
    <scope>NUCLEOTIDE SEQUENCE</scope>
    <source>
        <strain evidence="2">ChiGjej1B1-19959</strain>
    </source>
</reference>